<dbReference type="SMART" id="SM00871">
    <property type="entry name" value="AraC_E_bind"/>
    <property type="match status" value="1"/>
</dbReference>
<dbReference type="InterPro" id="IPR010499">
    <property type="entry name" value="AraC_E-bd"/>
</dbReference>
<evidence type="ECO:0000313" key="3">
    <source>
        <dbReference type="EMBL" id="TDR42169.1"/>
    </source>
</evidence>
<dbReference type="RefSeq" id="WP_109348824.1">
    <property type="nucleotide sequence ID" value="NZ_BJUE01000002.1"/>
</dbReference>
<dbReference type="Proteomes" id="UP000294641">
    <property type="component" value="Unassembled WGS sequence"/>
</dbReference>
<dbReference type="SUPFAM" id="SSF55136">
    <property type="entry name" value="Probable bacterial effector-binding domain"/>
    <property type="match status" value="1"/>
</dbReference>
<evidence type="ECO:0000313" key="2">
    <source>
        <dbReference type="EMBL" id="STX10912.1"/>
    </source>
</evidence>
<dbReference type="PANTHER" id="PTHR36444">
    <property type="entry name" value="TRANSCRIPTIONAL REGULATOR PROTEIN YOBU-RELATED"/>
    <property type="match status" value="1"/>
</dbReference>
<dbReference type="InterPro" id="IPR029441">
    <property type="entry name" value="Cass2"/>
</dbReference>
<keyword evidence="5" id="KW-1185">Reference proteome</keyword>
<dbReference type="Gene3D" id="3.20.80.10">
    <property type="entry name" value="Regulatory factor, effector binding domain"/>
    <property type="match status" value="1"/>
</dbReference>
<comment type="caution">
    <text evidence="2">The sequence shown here is derived from an EMBL/GenBank/DDBJ whole genome shotgun (WGS) entry which is preliminary data.</text>
</comment>
<name>A0A2U3AFI0_9BACL</name>
<dbReference type="AlphaFoldDB" id="A0A2U3AFI0"/>
<evidence type="ECO:0000259" key="1">
    <source>
        <dbReference type="SMART" id="SM00871"/>
    </source>
</evidence>
<dbReference type="EMBL" id="UGNP01000001">
    <property type="protein sequence ID" value="STX10912.1"/>
    <property type="molecule type" value="Genomic_DNA"/>
</dbReference>
<dbReference type="InterPro" id="IPR053182">
    <property type="entry name" value="YobU-like_regulator"/>
</dbReference>
<dbReference type="PANTHER" id="PTHR36444:SF3">
    <property type="entry name" value="TRANSCRIPTIONAL ACTIVATOR, PUTATIVE-RELATED"/>
    <property type="match status" value="1"/>
</dbReference>
<protein>
    <submittedName>
        <fullName evidence="3">AraC family transcriptional regulator</fullName>
    </submittedName>
    <submittedName>
        <fullName evidence="2">DNA gyrase inhibitor</fullName>
    </submittedName>
</protein>
<evidence type="ECO:0000313" key="5">
    <source>
        <dbReference type="Proteomes" id="UP000294641"/>
    </source>
</evidence>
<dbReference type="InterPro" id="IPR011256">
    <property type="entry name" value="Reg_factor_effector_dom_sf"/>
</dbReference>
<dbReference type="Pfam" id="PF14526">
    <property type="entry name" value="Cass2"/>
    <property type="match status" value="1"/>
</dbReference>
<accession>A0A2U3AFI0</accession>
<dbReference type="OrthoDB" id="9801123at2"/>
<evidence type="ECO:0000313" key="4">
    <source>
        <dbReference type="Proteomes" id="UP000254330"/>
    </source>
</evidence>
<organism evidence="2 4">
    <name type="scientific">Kurthia zopfii</name>
    <dbReference type="NCBI Taxonomy" id="1650"/>
    <lineage>
        <taxon>Bacteria</taxon>
        <taxon>Bacillati</taxon>
        <taxon>Bacillota</taxon>
        <taxon>Bacilli</taxon>
        <taxon>Bacillales</taxon>
        <taxon>Caryophanaceae</taxon>
        <taxon>Kurthia</taxon>
    </lineage>
</organism>
<sequence length="157" mass="17488">MDFKVVALDSFKIVGKKANFSTVNGENFQEIPKMWEAANASGLDGELAKVSNGQIEGILGVCKSTMEQPTNMDYWIAVTADGDYDEYESEVIPASNWAVFELIGPMPETMQKGFESIFTEVLPKGEIKMSGAFQLEVYTDEDPMAEDLHSQIWIMIE</sequence>
<dbReference type="EMBL" id="SNZG01000004">
    <property type="protein sequence ID" value="TDR42169.1"/>
    <property type="molecule type" value="Genomic_DNA"/>
</dbReference>
<proteinExistence type="predicted"/>
<feature type="domain" description="AraC effector-binding" evidence="1">
    <location>
        <begin position="1"/>
        <end position="157"/>
    </location>
</feature>
<reference evidence="2 4" key="1">
    <citation type="submission" date="2018-06" db="EMBL/GenBank/DDBJ databases">
        <authorList>
            <consortium name="Pathogen Informatics"/>
            <person name="Doyle S."/>
        </authorList>
    </citation>
    <scope>NUCLEOTIDE SEQUENCE [LARGE SCALE GENOMIC DNA]</scope>
    <source>
        <strain evidence="2 4">NCTC10597</strain>
    </source>
</reference>
<gene>
    <name evidence="3" type="ORF">DFR61_10459</name>
    <name evidence="2" type="ORF">NCTC10597_02704</name>
</gene>
<dbReference type="Proteomes" id="UP000254330">
    <property type="component" value="Unassembled WGS sequence"/>
</dbReference>
<reference evidence="3 5" key="2">
    <citation type="submission" date="2019-03" db="EMBL/GenBank/DDBJ databases">
        <title>Genomic Encyclopedia of Type Strains, Phase IV (KMG-IV): sequencing the most valuable type-strain genomes for metagenomic binning, comparative biology and taxonomic classification.</title>
        <authorList>
            <person name="Goeker M."/>
        </authorList>
    </citation>
    <scope>NUCLEOTIDE SEQUENCE [LARGE SCALE GENOMIC DNA]</scope>
    <source>
        <strain evidence="3 5">DSM 20580</strain>
    </source>
</reference>